<dbReference type="OrthoDB" id="121983at2"/>
<dbReference type="KEGG" id="cyc:PCC7424_5016"/>
<dbReference type="EMBL" id="CP001291">
    <property type="protein sequence ID" value="ACK73369.1"/>
    <property type="molecule type" value="Genomic_DNA"/>
</dbReference>
<protein>
    <submittedName>
        <fullName evidence="2">Uncharacterized protein</fullName>
    </submittedName>
</protein>
<dbReference type="HOGENOM" id="CLU_091282_0_0_3"/>
<dbReference type="AlphaFoldDB" id="B7KFP4"/>
<dbReference type="RefSeq" id="WP_015956949.1">
    <property type="nucleotide sequence ID" value="NC_011729.1"/>
</dbReference>
<gene>
    <name evidence="2" type="ordered locus">PCC7424_5016</name>
</gene>
<evidence type="ECO:0000313" key="3">
    <source>
        <dbReference type="Proteomes" id="UP000002384"/>
    </source>
</evidence>
<sequence>MGFKSIKPFKFKQISITIICLLLLSFPIVLIQKAIWQTTVFYGVEFPSGVISFADSVVSYRPIILINEQGLSNVSNPFNNPNSALGIPNSSHPKNPFLPLDKRNDVSLGIGGSITLQFKDNLLTGSGNNKIDLWVFEAGETIESVFVEISKDGVDWYSVGQINENHPGIDIDQFGWHTEDFFSYVRLKDDPFEGDHQGIWNDQEWIGWGGADIDAVGAISSVSLTPTPSNSSVLSFPIFKWALMMFLTFAVGFAISYFLKKYKYFD</sequence>
<organism evidence="2 3">
    <name type="scientific">Gloeothece citriformis (strain PCC 7424)</name>
    <name type="common">Cyanothece sp. (strain PCC 7424)</name>
    <dbReference type="NCBI Taxonomy" id="65393"/>
    <lineage>
        <taxon>Bacteria</taxon>
        <taxon>Bacillati</taxon>
        <taxon>Cyanobacteriota</taxon>
        <taxon>Cyanophyceae</taxon>
        <taxon>Oscillatoriophycideae</taxon>
        <taxon>Chroococcales</taxon>
        <taxon>Aphanothecaceae</taxon>
        <taxon>Gloeothece</taxon>
        <taxon>Gloeothece citriformis</taxon>
    </lineage>
</organism>
<dbReference type="eggNOG" id="COG2931">
    <property type="taxonomic scope" value="Bacteria"/>
</dbReference>
<dbReference type="Proteomes" id="UP000002384">
    <property type="component" value="Chromosome"/>
</dbReference>
<evidence type="ECO:0000256" key="1">
    <source>
        <dbReference type="SAM" id="Phobius"/>
    </source>
</evidence>
<accession>B7KFP4</accession>
<evidence type="ECO:0000313" key="2">
    <source>
        <dbReference type="EMBL" id="ACK73369.1"/>
    </source>
</evidence>
<dbReference type="STRING" id="65393.PCC7424_5016"/>
<feature type="transmembrane region" description="Helical" evidence="1">
    <location>
        <begin position="238"/>
        <end position="259"/>
    </location>
</feature>
<keyword evidence="1" id="KW-0472">Membrane</keyword>
<name>B7KFP4_GLOC7</name>
<reference evidence="3" key="1">
    <citation type="journal article" date="2011" name="MBio">
        <title>Novel metabolic attributes of the genus Cyanothece, comprising a group of unicellular nitrogen-fixing Cyanobacteria.</title>
        <authorList>
            <person name="Bandyopadhyay A."/>
            <person name="Elvitigala T."/>
            <person name="Welsh E."/>
            <person name="Stockel J."/>
            <person name="Liberton M."/>
            <person name="Min H."/>
            <person name="Sherman L.A."/>
            <person name="Pakrasi H.B."/>
        </authorList>
    </citation>
    <scope>NUCLEOTIDE SEQUENCE [LARGE SCALE GENOMIC DNA]</scope>
    <source>
        <strain evidence="3">PCC 7424</strain>
    </source>
</reference>
<keyword evidence="3" id="KW-1185">Reference proteome</keyword>
<keyword evidence="1" id="KW-1133">Transmembrane helix</keyword>
<proteinExistence type="predicted"/>
<keyword evidence="1" id="KW-0812">Transmembrane</keyword>